<dbReference type="InterPro" id="IPR036155">
    <property type="entry name" value="Crypto/Photolyase_N_sf"/>
</dbReference>
<accession>A0A4R7W0Q3</accession>
<dbReference type="Gene3D" id="1.25.40.80">
    <property type="match status" value="1"/>
</dbReference>
<dbReference type="InterPro" id="IPR014729">
    <property type="entry name" value="Rossmann-like_a/b/a_fold"/>
</dbReference>
<dbReference type="PROSITE" id="PS51645">
    <property type="entry name" value="PHR_CRY_ALPHA_BETA"/>
    <property type="match status" value="1"/>
</dbReference>
<dbReference type="InterPro" id="IPR005101">
    <property type="entry name" value="Cryptochr/Photolyase_FAD-bd"/>
</dbReference>
<feature type="binding site" evidence="4">
    <location>
        <position position="253"/>
    </location>
    <ligand>
        <name>FAD</name>
        <dbReference type="ChEBI" id="CHEBI:57692"/>
    </ligand>
</feature>
<organism evidence="7 8">
    <name type="scientific">Actinophytocola oryzae</name>
    <dbReference type="NCBI Taxonomy" id="502181"/>
    <lineage>
        <taxon>Bacteria</taxon>
        <taxon>Bacillati</taxon>
        <taxon>Actinomycetota</taxon>
        <taxon>Actinomycetes</taxon>
        <taxon>Pseudonocardiales</taxon>
        <taxon>Pseudonocardiaceae</taxon>
    </lineage>
</organism>
<dbReference type="InterPro" id="IPR006050">
    <property type="entry name" value="DNA_photolyase_N"/>
</dbReference>
<evidence type="ECO:0000313" key="7">
    <source>
        <dbReference type="EMBL" id="TDV56093.1"/>
    </source>
</evidence>
<gene>
    <name evidence="7" type="ORF">CLV71_102154</name>
</gene>
<dbReference type="GO" id="GO:0009416">
    <property type="term" value="P:response to light stimulus"/>
    <property type="evidence" value="ECO:0007669"/>
    <property type="project" value="TreeGrafter"/>
</dbReference>
<reference evidence="7 8" key="1">
    <citation type="submission" date="2019-03" db="EMBL/GenBank/DDBJ databases">
        <title>Genomic Encyclopedia of Archaeal and Bacterial Type Strains, Phase II (KMG-II): from individual species to whole genera.</title>
        <authorList>
            <person name="Goeker M."/>
        </authorList>
    </citation>
    <scope>NUCLEOTIDE SEQUENCE [LARGE SCALE GENOMIC DNA]</scope>
    <source>
        <strain evidence="7 8">DSM 45499</strain>
    </source>
</reference>
<keyword evidence="7" id="KW-0456">Lyase</keyword>
<dbReference type="OrthoDB" id="9772484at2"/>
<dbReference type="Pfam" id="PF00875">
    <property type="entry name" value="DNA_photolyase"/>
    <property type="match status" value="1"/>
</dbReference>
<sequence length="449" mass="50064">MRDTAIVWFRRDLRVRDQPTFLAAGTCEHVVGVFVLDPALLGPAGAARRRFLFGCLRELDTALGGRLLLLSGDPAVEIPRLASALQAHTVHVAGDHGPYGKGRDEAVRRSLGPRTRLVVTGSPYAVAPGRVRTADGRRFTVFTPFSRVWRAHGWRAPAETDAATVRWADPGTLDLGGVPLPHDPPCDADLPEPGEAAALRTWREFLRDRASGYGSTRNRPDLDATSRMSPYLRFGCVHPRTLLADLGRHDGPFTTELAWRDFYAEVLDRRPDSARHNHDRTFDALSVDTGPDARRRFALWCEGRTGYPVVDAGMRQLRAEAWMHNRVRMITASFLVKDLHLPWQWGARHFMTHLVDGDLAANQHGWQWVAGCGTDAAPYVRVFNPTLQAERFDPDGDYVRRHVPELRGLTGKAAHHPPAGLAPDYPLPVVDHDTERREALTRYNALTGH</sequence>
<dbReference type="RefSeq" id="WP_133901380.1">
    <property type="nucleotide sequence ID" value="NZ_SOCP01000002.1"/>
</dbReference>
<comment type="similarity">
    <text evidence="5">Belongs to the DNA photolyase family.</text>
</comment>
<dbReference type="InterPro" id="IPR018394">
    <property type="entry name" value="DNA_photolyase_1_CS_C"/>
</dbReference>
<keyword evidence="3 5" id="KW-0157">Chromophore</keyword>
<dbReference type="SUPFAM" id="SSF52425">
    <property type="entry name" value="Cryptochrome/photolyase, N-terminal domain"/>
    <property type="match status" value="1"/>
</dbReference>
<dbReference type="SUPFAM" id="SSF48173">
    <property type="entry name" value="Cryptochrome/photolyase FAD-binding domain"/>
    <property type="match status" value="1"/>
</dbReference>
<dbReference type="GO" id="GO:0006950">
    <property type="term" value="P:response to stress"/>
    <property type="evidence" value="ECO:0007669"/>
    <property type="project" value="UniProtKB-ARBA"/>
</dbReference>
<dbReference type="InterPro" id="IPR002081">
    <property type="entry name" value="Cryptochrome/DNA_photolyase_1"/>
</dbReference>
<dbReference type="AlphaFoldDB" id="A0A4R7W0Q3"/>
<proteinExistence type="inferred from homology"/>
<dbReference type="Gene3D" id="1.10.579.10">
    <property type="entry name" value="DNA Cyclobutane Dipyrimidine Photolyase, subunit A, domain 3"/>
    <property type="match status" value="1"/>
</dbReference>
<dbReference type="PANTHER" id="PTHR11455:SF9">
    <property type="entry name" value="CRYPTOCHROME CIRCADIAN CLOCK 5 ISOFORM X1"/>
    <property type="match status" value="1"/>
</dbReference>
<dbReference type="Gene3D" id="3.40.50.620">
    <property type="entry name" value="HUPs"/>
    <property type="match status" value="1"/>
</dbReference>
<dbReference type="InterPro" id="IPR036134">
    <property type="entry name" value="Crypto/Photolyase_FAD-like_sf"/>
</dbReference>
<dbReference type="PRINTS" id="PR00147">
    <property type="entry name" value="DNAPHOTLYASE"/>
</dbReference>
<dbReference type="PROSITE" id="PS00394">
    <property type="entry name" value="DNA_PHOTOLYASES_1_1"/>
    <property type="match status" value="1"/>
</dbReference>
<feature type="domain" description="Photolyase/cryptochrome alpha/beta" evidence="6">
    <location>
        <begin position="3"/>
        <end position="127"/>
    </location>
</feature>
<dbReference type="GO" id="GO:0006139">
    <property type="term" value="P:nucleobase-containing compound metabolic process"/>
    <property type="evidence" value="ECO:0007669"/>
    <property type="project" value="UniProtKB-ARBA"/>
</dbReference>
<evidence type="ECO:0000256" key="2">
    <source>
        <dbReference type="ARBA" id="ARBA00022827"/>
    </source>
</evidence>
<evidence type="ECO:0000313" key="8">
    <source>
        <dbReference type="Proteomes" id="UP000294927"/>
    </source>
</evidence>
<dbReference type="GO" id="GO:0003677">
    <property type="term" value="F:DNA binding"/>
    <property type="evidence" value="ECO:0007669"/>
    <property type="project" value="TreeGrafter"/>
</dbReference>
<keyword evidence="2 4" id="KW-0274">FAD</keyword>
<feature type="binding site" evidence="4">
    <location>
        <position position="213"/>
    </location>
    <ligand>
        <name>FAD</name>
        <dbReference type="ChEBI" id="CHEBI:57692"/>
    </ligand>
</feature>
<feature type="binding site" evidence="4">
    <location>
        <begin position="256"/>
        <end position="263"/>
    </location>
    <ligand>
        <name>FAD</name>
        <dbReference type="ChEBI" id="CHEBI:57692"/>
    </ligand>
</feature>
<dbReference type="PROSITE" id="PS00691">
    <property type="entry name" value="DNA_PHOTOLYASES_1_2"/>
    <property type="match status" value="1"/>
</dbReference>
<evidence type="ECO:0000259" key="6">
    <source>
        <dbReference type="PROSITE" id="PS51645"/>
    </source>
</evidence>
<dbReference type="GO" id="GO:0003904">
    <property type="term" value="F:deoxyribodipyrimidine photo-lyase activity"/>
    <property type="evidence" value="ECO:0007669"/>
    <property type="project" value="TreeGrafter"/>
</dbReference>
<feature type="binding site" evidence="4">
    <location>
        <begin position="356"/>
        <end position="358"/>
    </location>
    <ligand>
        <name>FAD</name>
        <dbReference type="ChEBI" id="CHEBI:57692"/>
    </ligand>
</feature>
<evidence type="ECO:0000256" key="3">
    <source>
        <dbReference type="ARBA" id="ARBA00022991"/>
    </source>
</evidence>
<evidence type="ECO:0000256" key="1">
    <source>
        <dbReference type="ARBA" id="ARBA00022630"/>
    </source>
</evidence>
<name>A0A4R7W0Q3_9PSEU</name>
<dbReference type="EMBL" id="SOCP01000002">
    <property type="protein sequence ID" value="TDV56093.1"/>
    <property type="molecule type" value="Genomic_DNA"/>
</dbReference>
<dbReference type="GO" id="GO:0071949">
    <property type="term" value="F:FAD binding"/>
    <property type="evidence" value="ECO:0007669"/>
    <property type="project" value="TreeGrafter"/>
</dbReference>
<feature type="binding site" evidence="4">
    <location>
        <begin position="225"/>
        <end position="229"/>
    </location>
    <ligand>
        <name>FAD</name>
        <dbReference type="ChEBI" id="CHEBI:57692"/>
    </ligand>
</feature>
<comment type="cofactor">
    <cofactor evidence="4">
        <name>FAD</name>
        <dbReference type="ChEBI" id="CHEBI:57692"/>
    </cofactor>
    <text evidence="4">Binds 1 FAD per subunit.</text>
</comment>
<protein>
    <submittedName>
        <fullName evidence="7">Deoxyribodipyrimidine photo-lyase</fullName>
    </submittedName>
</protein>
<keyword evidence="8" id="KW-1185">Reference proteome</keyword>
<evidence type="ECO:0000256" key="4">
    <source>
        <dbReference type="PIRSR" id="PIRSR602081-1"/>
    </source>
</evidence>
<dbReference type="PANTHER" id="PTHR11455">
    <property type="entry name" value="CRYPTOCHROME"/>
    <property type="match status" value="1"/>
</dbReference>
<dbReference type="Proteomes" id="UP000294927">
    <property type="component" value="Unassembled WGS sequence"/>
</dbReference>
<dbReference type="Pfam" id="PF03441">
    <property type="entry name" value="FAD_binding_7"/>
    <property type="match status" value="1"/>
</dbReference>
<evidence type="ECO:0000256" key="5">
    <source>
        <dbReference type="RuleBase" id="RU004182"/>
    </source>
</evidence>
<comment type="caution">
    <text evidence="7">The sequence shown here is derived from an EMBL/GenBank/DDBJ whole genome shotgun (WGS) entry which is preliminary data.</text>
</comment>
<keyword evidence="1 4" id="KW-0285">Flavoprotein</keyword>